<organism evidence="1 2">
    <name type="scientific">Serratia marcescens</name>
    <dbReference type="NCBI Taxonomy" id="615"/>
    <lineage>
        <taxon>Bacteria</taxon>
        <taxon>Pseudomonadati</taxon>
        <taxon>Pseudomonadota</taxon>
        <taxon>Gammaproteobacteria</taxon>
        <taxon>Enterobacterales</taxon>
        <taxon>Yersiniaceae</taxon>
        <taxon>Serratia</taxon>
    </lineage>
</organism>
<dbReference type="EMBL" id="UGYK01000002">
    <property type="protein sequence ID" value="SUI86250.1"/>
    <property type="molecule type" value="Genomic_DNA"/>
</dbReference>
<name>A0A380ARZ9_SERMA</name>
<dbReference type="Gene3D" id="2.30.110.50">
    <property type="match status" value="1"/>
</dbReference>
<sequence length="84" mass="9319">MNRMITVHTSLDDTPFFFQSLTGKEALSSLYTFHVDVLCEAQPVDPKKLLGQTLTVGCYQTPLTPPRYLSGIMTRVEVKGAGQQ</sequence>
<dbReference type="Proteomes" id="UP000254765">
    <property type="component" value="Unassembled WGS sequence"/>
</dbReference>
<dbReference type="Pfam" id="PF05954">
    <property type="entry name" value="Phage_GPD"/>
    <property type="match status" value="1"/>
</dbReference>
<reference evidence="1 2" key="1">
    <citation type="submission" date="2018-06" db="EMBL/GenBank/DDBJ databases">
        <authorList>
            <consortium name="Pathogen Informatics"/>
            <person name="Doyle S."/>
        </authorList>
    </citation>
    <scope>NUCLEOTIDE SEQUENCE [LARGE SCALE GENOMIC DNA]</scope>
    <source>
        <strain evidence="1 2">NCTC10211</strain>
    </source>
</reference>
<gene>
    <name evidence="1" type="ORF">NCTC10211_05649</name>
</gene>
<evidence type="ECO:0000313" key="1">
    <source>
        <dbReference type="EMBL" id="SUI86250.1"/>
    </source>
</evidence>
<proteinExistence type="predicted"/>
<evidence type="ECO:0000313" key="2">
    <source>
        <dbReference type="Proteomes" id="UP000254765"/>
    </source>
</evidence>
<dbReference type="AlphaFoldDB" id="A0A380ARZ9"/>
<dbReference type="SUPFAM" id="SSF69279">
    <property type="entry name" value="Phage tail proteins"/>
    <property type="match status" value="1"/>
</dbReference>
<protein>
    <submittedName>
        <fullName evidence="1">Uncharacterized protein conserved in bacteria</fullName>
    </submittedName>
</protein>
<accession>A0A380ARZ9</accession>